<dbReference type="AlphaFoldDB" id="A0AAN7IR08"/>
<dbReference type="PANTHER" id="PTHR45749">
    <property type="match status" value="1"/>
</dbReference>
<proteinExistence type="predicted"/>
<gene>
    <name evidence="2" type="ORF">RGQ29_021172</name>
</gene>
<dbReference type="GO" id="GO:0046983">
    <property type="term" value="F:protein dimerization activity"/>
    <property type="evidence" value="ECO:0007669"/>
    <property type="project" value="InterPro"/>
</dbReference>
<dbReference type="PANTHER" id="PTHR45749:SF37">
    <property type="entry name" value="OS05G0311600 PROTEIN"/>
    <property type="match status" value="1"/>
</dbReference>
<feature type="domain" description="TTF-type" evidence="1">
    <location>
        <begin position="62"/>
        <end position="150"/>
    </location>
</feature>
<dbReference type="SMART" id="SM00597">
    <property type="entry name" value="ZnF_TTF"/>
    <property type="match status" value="1"/>
</dbReference>
<dbReference type="Proteomes" id="UP001324115">
    <property type="component" value="Unassembled WGS sequence"/>
</dbReference>
<evidence type="ECO:0000313" key="2">
    <source>
        <dbReference type="EMBL" id="KAK4590873.1"/>
    </source>
</evidence>
<dbReference type="InterPro" id="IPR006580">
    <property type="entry name" value="Znf_TTF"/>
</dbReference>
<evidence type="ECO:0000313" key="3">
    <source>
        <dbReference type="Proteomes" id="UP001324115"/>
    </source>
</evidence>
<dbReference type="Pfam" id="PF05699">
    <property type="entry name" value="Dimer_Tnp_hAT"/>
    <property type="match status" value="1"/>
</dbReference>
<comment type="caution">
    <text evidence="2">The sequence shown here is derived from an EMBL/GenBank/DDBJ whole genome shotgun (WGS) entry which is preliminary data.</text>
</comment>
<name>A0AAN7IR08_QUERU</name>
<protein>
    <recommendedName>
        <fullName evidence="1">TTF-type domain-containing protein</fullName>
    </recommendedName>
</protein>
<dbReference type="SUPFAM" id="SSF53098">
    <property type="entry name" value="Ribonuclease H-like"/>
    <property type="match status" value="1"/>
</dbReference>
<dbReference type="InterPro" id="IPR025398">
    <property type="entry name" value="DUF4371"/>
</dbReference>
<dbReference type="InterPro" id="IPR012337">
    <property type="entry name" value="RNaseH-like_sf"/>
</dbReference>
<dbReference type="Pfam" id="PF14291">
    <property type="entry name" value="DUF4371"/>
    <property type="match status" value="1"/>
</dbReference>
<evidence type="ECO:0000259" key="1">
    <source>
        <dbReference type="SMART" id="SM00597"/>
    </source>
</evidence>
<reference evidence="2 3" key="1">
    <citation type="journal article" date="2023" name="G3 (Bethesda)">
        <title>A haplotype-resolved chromosome-scale genome for Quercus rubra L. provides insights into the genetics of adaptive traits for red oak species.</title>
        <authorList>
            <person name="Kapoor B."/>
            <person name="Jenkins J."/>
            <person name="Schmutz J."/>
            <person name="Zhebentyayeva T."/>
            <person name="Kuelheim C."/>
            <person name="Coggeshall M."/>
            <person name="Heim C."/>
            <person name="Lasky J.R."/>
            <person name="Leites L."/>
            <person name="Islam-Faridi N."/>
            <person name="Romero-Severson J."/>
            <person name="DeLeo V.L."/>
            <person name="Lucas S.M."/>
            <person name="Lazic D."/>
            <person name="Gailing O."/>
            <person name="Carlson J."/>
            <person name="Staton M."/>
        </authorList>
    </citation>
    <scope>NUCLEOTIDE SEQUENCE [LARGE SCALE GENOMIC DNA]</scope>
    <source>
        <strain evidence="2">Pseudo-F2</strain>
    </source>
</reference>
<accession>A0AAN7IR08</accession>
<organism evidence="2 3">
    <name type="scientific">Quercus rubra</name>
    <name type="common">Northern red oak</name>
    <name type="synonym">Quercus borealis</name>
    <dbReference type="NCBI Taxonomy" id="3512"/>
    <lineage>
        <taxon>Eukaryota</taxon>
        <taxon>Viridiplantae</taxon>
        <taxon>Streptophyta</taxon>
        <taxon>Embryophyta</taxon>
        <taxon>Tracheophyta</taxon>
        <taxon>Spermatophyta</taxon>
        <taxon>Magnoliopsida</taxon>
        <taxon>eudicotyledons</taxon>
        <taxon>Gunneridae</taxon>
        <taxon>Pentapetalae</taxon>
        <taxon>rosids</taxon>
        <taxon>fabids</taxon>
        <taxon>Fagales</taxon>
        <taxon>Fagaceae</taxon>
        <taxon>Quercus</taxon>
    </lineage>
</organism>
<sequence>MPDEHPSKCPKLQFEEIDRDPGSRKQICEFPINKQDEIRRAYIEKGPYQPVDIDYPYNDDTHHHRFQPSWFKSHKDWLEYSPSTDAIYCLPCYLFSKKPIGRPGSDVKDGMNCPLIRHVGKEPNSLHKIAVKCCEDLKNYSRHIDKLIEKQTSKELENNRLRLKTSVECARWLAFQACAFRGHDESLDSKNRGNFIELIKFTSTFNDKVTSVVLENAPRNAKYTSPTIQKEILHILASNVRNAIRGEIGDAKFCILVDEARDESKREQLAIILRFVDKEGFIKERFFHIVLVRDTTALTLKNEICAILSYYNLHIENIRGQGYDGASNMCGEWNGLQALFLKDCPYAYYVHCMAHRLQLALVTTSREVKDVHQFFDHLVNIINIVVGSSKRNDELQHGQAEQVENMIASNEIETGRVINTISEKGANYKQRSDAEEAYQVLTSFEFILILHLMKEIMRITNFLCQALQQHSQDLLNAMHLVSTTKSLIQELRDDGWESLLASVISFCEQHEIDISDINARYTKGRGRYRRQDDDLTMEHHFRIGIFTVEIDFQLQELKSRFSELTTELVILRKSNIYFLIDRLIRLVLTLSVSTATTKQAFSAMKLLKKRLRNRMKDEFLADNMIVYIEKKIAGNFTIEMIKDEFYSMKNRRQA</sequence>
<keyword evidence="3" id="KW-1185">Reference proteome</keyword>
<dbReference type="InterPro" id="IPR008906">
    <property type="entry name" value="HATC_C_dom"/>
</dbReference>
<dbReference type="EMBL" id="JAXUIC010000005">
    <property type="protein sequence ID" value="KAK4590873.1"/>
    <property type="molecule type" value="Genomic_DNA"/>
</dbReference>